<keyword evidence="9 15" id="KW-0862">Zinc</keyword>
<evidence type="ECO:0000256" key="5">
    <source>
        <dbReference type="ARBA" id="ARBA00022692"/>
    </source>
</evidence>
<dbReference type="NCBIfam" id="TIGR01241">
    <property type="entry name" value="FtsH_fam"/>
    <property type="match status" value="1"/>
</dbReference>
<keyword evidence="3 15" id="KW-1003">Cell membrane</keyword>
<keyword evidence="19" id="KW-1185">Reference proteome</keyword>
<feature type="transmembrane region" description="Helical" evidence="15">
    <location>
        <begin position="28"/>
        <end position="50"/>
    </location>
</feature>
<comment type="similarity">
    <text evidence="2 15">In the C-terminal section; belongs to the peptidase M41 family.</text>
</comment>
<dbReference type="FunFam" id="1.10.8.60:FF:000001">
    <property type="entry name" value="ATP-dependent zinc metalloprotease FtsH"/>
    <property type="match status" value="1"/>
</dbReference>
<evidence type="ECO:0000256" key="6">
    <source>
        <dbReference type="ARBA" id="ARBA00022723"/>
    </source>
</evidence>
<dbReference type="Gene3D" id="1.20.58.760">
    <property type="entry name" value="Peptidase M41"/>
    <property type="match status" value="1"/>
</dbReference>
<dbReference type="EC" id="3.4.24.-" evidence="15"/>
<dbReference type="Pfam" id="PF01434">
    <property type="entry name" value="Peptidase_M41"/>
    <property type="match status" value="1"/>
</dbReference>
<keyword evidence="4 15" id="KW-0645">Protease</keyword>
<dbReference type="AlphaFoldDB" id="A0A1T4KS18"/>
<evidence type="ECO:0000256" key="2">
    <source>
        <dbReference type="ARBA" id="ARBA00010044"/>
    </source>
</evidence>
<dbReference type="Pfam" id="PF00004">
    <property type="entry name" value="AAA"/>
    <property type="match status" value="1"/>
</dbReference>
<dbReference type="GO" id="GO:0016887">
    <property type="term" value="F:ATP hydrolysis activity"/>
    <property type="evidence" value="ECO:0007669"/>
    <property type="project" value="UniProtKB-UniRule"/>
</dbReference>
<name>A0A1T4KS18_9FIRM</name>
<dbReference type="GO" id="GO:0006508">
    <property type="term" value="P:proteolysis"/>
    <property type="evidence" value="ECO:0007669"/>
    <property type="project" value="UniProtKB-KW"/>
</dbReference>
<dbReference type="InterPro" id="IPR037219">
    <property type="entry name" value="Peptidase_M41-like"/>
</dbReference>
<keyword evidence="11 15" id="KW-1133">Transmembrane helix</keyword>
<comment type="subcellular location">
    <subcellularLocation>
        <location evidence="15">Cell membrane</location>
        <topology evidence="15">Multi-pass membrane protein</topology>
        <orientation evidence="15">Cytoplasmic side</orientation>
    </subcellularLocation>
    <subcellularLocation>
        <location evidence="1">Membrane</location>
    </subcellularLocation>
</comment>
<evidence type="ECO:0000256" key="10">
    <source>
        <dbReference type="ARBA" id="ARBA00022840"/>
    </source>
</evidence>
<dbReference type="GO" id="GO:0008270">
    <property type="term" value="F:zinc ion binding"/>
    <property type="evidence" value="ECO:0007669"/>
    <property type="project" value="UniProtKB-UniRule"/>
</dbReference>
<dbReference type="InterPro" id="IPR005936">
    <property type="entry name" value="FtsH"/>
</dbReference>
<dbReference type="InterPro" id="IPR003960">
    <property type="entry name" value="ATPase_AAA_CS"/>
</dbReference>
<protein>
    <recommendedName>
        <fullName evidence="15">ATP-dependent zinc metalloprotease FtsH</fullName>
        <ecNumber evidence="15">3.4.24.-</ecNumber>
    </recommendedName>
</protein>
<evidence type="ECO:0000313" key="18">
    <source>
        <dbReference type="EMBL" id="SJZ45234.1"/>
    </source>
</evidence>
<dbReference type="SUPFAM" id="SSF140990">
    <property type="entry name" value="FtsH protease domain-like"/>
    <property type="match status" value="1"/>
</dbReference>
<dbReference type="OrthoDB" id="9809379at2"/>
<feature type="transmembrane region" description="Helical" evidence="15">
    <location>
        <begin position="5"/>
        <end position="22"/>
    </location>
</feature>
<dbReference type="PROSITE" id="PS00674">
    <property type="entry name" value="AAA"/>
    <property type="match status" value="1"/>
</dbReference>
<dbReference type="GO" id="GO:0004222">
    <property type="term" value="F:metalloendopeptidase activity"/>
    <property type="evidence" value="ECO:0007669"/>
    <property type="project" value="InterPro"/>
</dbReference>
<gene>
    <name evidence="15" type="primary">ftsH</name>
    <name evidence="18" type="ORF">SAMN02745973_00683</name>
</gene>
<evidence type="ECO:0000256" key="11">
    <source>
        <dbReference type="ARBA" id="ARBA00022989"/>
    </source>
</evidence>
<dbReference type="SMART" id="SM00382">
    <property type="entry name" value="AAA"/>
    <property type="match status" value="1"/>
</dbReference>
<dbReference type="CDD" id="cd19501">
    <property type="entry name" value="RecA-like_FtsH"/>
    <property type="match status" value="1"/>
</dbReference>
<dbReference type="InterPro" id="IPR003959">
    <property type="entry name" value="ATPase_AAA_core"/>
</dbReference>
<dbReference type="PANTHER" id="PTHR23076">
    <property type="entry name" value="METALLOPROTEASE M41 FTSH"/>
    <property type="match status" value="1"/>
</dbReference>
<evidence type="ECO:0000256" key="1">
    <source>
        <dbReference type="ARBA" id="ARBA00004370"/>
    </source>
</evidence>
<dbReference type="Gene3D" id="3.40.50.300">
    <property type="entry name" value="P-loop containing nucleotide triphosphate hydrolases"/>
    <property type="match status" value="1"/>
</dbReference>
<dbReference type="HAMAP" id="MF_01458">
    <property type="entry name" value="FtsH"/>
    <property type="match status" value="1"/>
</dbReference>
<dbReference type="InterPro" id="IPR000642">
    <property type="entry name" value="Peptidase_M41"/>
</dbReference>
<dbReference type="InterPro" id="IPR003593">
    <property type="entry name" value="AAA+_ATPase"/>
</dbReference>
<comment type="cofactor">
    <cofactor evidence="15">
        <name>Zn(2+)</name>
        <dbReference type="ChEBI" id="CHEBI:29105"/>
    </cofactor>
    <text evidence="15">Binds 1 zinc ion per subunit.</text>
</comment>
<evidence type="ECO:0000256" key="13">
    <source>
        <dbReference type="ARBA" id="ARBA00023136"/>
    </source>
</evidence>
<comment type="similarity">
    <text evidence="14 15">In the central section; belongs to the AAA ATPase family.</text>
</comment>
<evidence type="ECO:0000256" key="16">
    <source>
        <dbReference type="RuleBase" id="RU003651"/>
    </source>
</evidence>
<evidence type="ECO:0000256" key="9">
    <source>
        <dbReference type="ARBA" id="ARBA00022833"/>
    </source>
</evidence>
<keyword evidence="7 15" id="KW-0547">Nucleotide-binding</keyword>
<accession>A0A1T4KS18</accession>
<organism evidence="18 19">
    <name type="scientific">Garciella nitratireducens DSM 15102</name>
    <dbReference type="NCBI Taxonomy" id="1121911"/>
    <lineage>
        <taxon>Bacteria</taxon>
        <taxon>Bacillati</taxon>
        <taxon>Bacillota</taxon>
        <taxon>Clostridia</taxon>
        <taxon>Eubacteriales</taxon>
        <taxon>Eubacteriaceae</taxon>
        <taxon>Garciella</taxon>
    </lineage>
</organism>
<evidence type="ECO:0000256" key="4">
    <source>
        <dbReference type="ARBA" id="ARBA00022670"/>
    </source>
</evidence>
<evidence type="ECO:0000259" key="17">
    <source>
        <dbReference type="SMART" id="SM00382"/>
    </source>
</evidence>
<dbReference type="PANTHER" id="PTHR23076:SF97">
    <property type="entry name" value="ATP-DEPENDENT ZINC METALLOPROTEASE YME1L1"/>
    <property type="match status" value="1"/>
</dbReference>
<feature type="binding site" evidence="15">
    <location>
        <position position="345"/>
    </location>
    <ligand>
        <name>Zn(2+)</name>
        <dbReference type="ChEBI" id="CHEBI:29105"/>
        <note>catalytic</note>
    </ligand>
</feature>
<dbReference type="FunFam" id="3.40.50.300:FF:000001">
    <property type="entry name" value="ATP-dependent zinc metalloprotease FtsH"/>
    <property type="match status" value="1"/>
</dbReference>
<dbReference type="Gene3D" id="1.10.8.60">
    <property type="match status" value="1"/>
</dbReference>
<keyword evidence="6 15" id="KW-0479">Metal-binding</keyword>
<evidence type="ECO:0000256" key="3">
    <source>
        <dbReference type="ARBA" id="ARBA00022475"/>
    </source>
</evidence>
<feature type="active site" evidence="15">
    <location>
        <position position="342"/>
    </location>
</feature>
<keyword evidence="13 15" id="KW-0472">Membrane</keyword>
<evidence type="ECO:0000256" key="15">
    <source>
        <dbReference type="HAMAP-Rule" id="MF_01458"/>
    </source>
</evidence>
<dbReference type="InterPro" id="IPR041569">
    <property type="entry name" value="AAA_lid_3"/>
</dbReference>
<evidence type="ECO:0000256" key="7">
    <source>
        <dbReference type="ARBA" id="ARBA00022741"/>
    </source>
</evidence>
<dbReference type="GO" id="GO:0005886">
    <property type="term" value="C:plasma membrane"/>
    <property type="evidence" value="ECO:0007669"/>
    <property type="project" value="UniProtKB-SubCell"/>
</dbReference>
<feature type="binding site" evidence="15">
    <location>
        <position position="416"/>
    </location>
    <ligand>
        <name>Zn(2+)</name>
        <dbReference type="ChEBI" id="CHEBI:29105"/>
        <note>catalytic</note>
    </ligand>
</feature>
<comment type="similarity">
    <text evidence="16">Belongs to the AAA ATPase family.</text>
</comment>
<keyword evidence="12 15" id="KW-0482">Metalloprotease</keyword>
<reference evidence="18 19" key="1">
    <citation type="submission" date="2017-02" db="EMBL/GenBank/DDBJ databases">
        <authorList>
            <person name="Peterson S.W."/>
        </authorList>
    </citation>
    <scope>NUCLEOTIDE SEQUENCE [LARGE SCALE GENOMIC DNA]</scope>
    <source>
        <strain evidence="18 19">DSM 15102</strain>
    </source>
</reference>
<comment type="subunit">
    <text evidence="15">Homohexamer.</text>
</comment>
<dbReference type="Proteomes" id="UP000196365">
    <property type="component" value="Unassembled WGS sequence"/>
</dbReference>
<dbReference type="RefSeq" id="WP_087678105.1">
    <property type="nucleotide sequence ID" value="NZ_FUWV01000002.1"/>
</dbReference>
<proteinExistence type="inferred from homology"/>
<sequence length="505" mass="56865">MKKNLLIVLFMIFSVILVSTFFDLGKVYQYSSIKLKVFLIFLDIALIFFIRKAQKKPELMLVSSLRQEEKKEDSSKTKVYFDDVAGLEEVKEDLQEIIDFMKNPEKYNKMGAKIPRGIMFYGPPGTGKTLLASAISGETNSNFIYASGSEFVEKYVGVGASRIRSLFEKAKKQAPCVIFIDEMDAIGVSRSSDNNSERDQTLNQLLIELDGFNRYDNIVVIGATNRIELLDEALLRPGRFDRHIYIGNPNVRSREEILKVHLKNKPLDQDVNIKQLARKTHGMSGAHLANIVNEAAIFAVRENHSSIGNEEFNKAIERVMAGLKNKSAVITEKEKKIIAYHEAGHALVGRILNNDLIEKISIVPHGQALGFVLNASNEDRFLMTKKELCEKIQQLLAGRASEEIIFNEISTGAQNDLAKATEMANEMVCEYGMSTLGNRTFNHKKYSSGYENLINKEINLIIESAYKNAKKILQDNLEFLHAIANKLLTKETISGQELEKILKAS</sequence>
<evidence type="ECO:0000256" key="8">
    <source>
        <dbReference type="ARBA" id="ARBA00022801"/>
    </source>
</evidence>
<evidence type="ECO:0000256" key="14">
    <source>
        <dbReference type="ARBA" id="ARBA00061570"/>
    </source>
</evidence>
<dbReference type="Pfam" id="PF17862">
    <property type="entry name" value="AAA_lid_3"/>
    <property type="match status" value="1"/>
</dbReference>
<dbReference type="InterPro" id="IPR027417">
    <property type="entry name" value="P-loop_NTPase"/>
</dbReference>
<dbReference type="SUPFAM" id="SSF52540">
    <property type="entry name" value="P-loop containing nucleoside triphosphate hydrolases"/>
    <property type="match status" value="1"/>
</dbReference>
<dbReference type="FunFam" id="1.20.58.760:FF:000001">
    <property type="entry name" value="ATP-dependent zinc metalloprotease FtsH"/>
    <property type="match status" value="1"/>
</dbReference>
<dbReference type="EMBL" id="FUWV01000002">
    <property type="protein sequence ID" value="SJZ45234.1"/>
    <property type="molecule type" value="Genomic_DNA"/>
</dbReference>
<dbReference type="GO" id="GO:0051301">
    <property type="term" value="P:cell division"/>
    <property type="evidence" value="ECO:0007669"/>
    <property type="project" value="UniProtKB-KW"/>
</dbReference>
<keyword evidence="18" id="KW-0132">Cell division</keyword>
<keyword evidence="18" id="KW-0131">Cell cycle</keyword>
<keyword evidence="5 15" id="KW-0812">Transmembrane</keyword>
<feature type="domain" description="AAA+ ATPase" evidence="17">
    <location>
        <begin position="114"/>
        <end position="250"/>
    </location>
</feature>
<feature type="binding site" evidence="15">
    <location>
        <position position="341"/>
    </location>
    <ligand>
        <name>Zn(2+)</name>
        <dbReference type="ChEBI" id="CHEBI:29105"/>
        <note>catalytic</note>
    </ligand>
</feature>
<keyword evidence="10 15" id="KW-0067">ATP-binding</keyword>
<evidence type="ECO:0000313" key="19">
    <source>
        <dbReference type="Proteomes" id="UP000196365"/>
    </source>
</evidence>
<feature type="binding site" evidence="15">
    <location>
        <begin position="122"/>
        <end position="129"/>
    </location>
    <ligand>
        <name>ATP</name>
        <dbReference type="ChEBI" id="CHEBI:30616"/>
    </ligand>
</feature>
<dbReference type="GO" id="GO:0005524">
    <property type="term" value="F:ATP binding"/>
    <property type="evidence" value="ECO:0007669"/>
    <property type="project" value="UniProtKB-UniRule"/>
</dbReference>
<dbReference type="GO" id="GO:0030163">
    <property type="term" value="P:protein catabolic process"/>
    <property type="evidence" value="ECO:0007669"/>
    <property type="project" value="UniProtKB-UniRule"/>
</dbReference>
<comment type="function">
    <text evidence="15">Acts as a processive, ATP-dependent zinc metallopeptidase for both cytoplasmic and membrane proteins. Plays a role in the quality control of integral membrane proteins.</text>
</comment>
<evidence type="ECO:0000256" key="12">
    <source>
        <dbReference type="ARBA" id="ARBA00023049"/>
    </source>
</evidence>
<dbReference type="GO" id="GO:0004176">
    <property type="term" value="F:ATP-dependent peptidase activity"/>
    <property type="evidence" value="ECO:0007669"/>
    <property type="project" value="InterPro"/>
</dbReference>
<keyword evidence="8 15" id="KW-0378">Hydrolase</keyword>